<feature type="region of interest" description="Disordered" evidence="2">
    <location>
        <begin position="345"/>
        <end position="365"/>
    </location>
</feature>
<dbReference type="EMBL" id="JAFJZO010000026">
    <property type="protein sequence ID" value="KAG5501829.1"/>
    <property type="molecule type" value="Genomic_DNA"/>
</dbReference>
<feature type="repeat" description="RCC1" evidence="1">
    <location>
        <begin position="1096"/>
        <end position="1151"/>
    </location>
</feature>
<dbReference type="InterPro" id="IPR000408">
    <property type="entry name" value="Reg_chr_condens"/>
</dbReference>
<feature type="repeat" description="RCC1" evidence="1">
    <location>
        <begin position="838"/>
        <end position="887"/>
    </location>
</feature>
<feature type="region of interest" description="Disordered" evidence="2">
    <location>
        <begin position="1351"/>
        <end position="1444"/>
    </location>
</feature>
<feature type="compositionally biased region" description="Low complexity" evidence="2">
    <location>
        <begin position="1636"/>
        <end position="1647"/>
    </location>
</feature>
<protein>
    <submittedName>
        <fullName evidence="3">Uncharacterized protein</fullName>
    </submittedName>
</protein>
<gene>
    <name evidence="3" type="ORF">JKF63_04099</name>
</gene>
<dbReference type="GeneID" id="94290169"/>
<keyword evidence="4" id="KW-1185">Reference proteome</keyword>
<feature type="compositionally biased region" description="Basic and acidic residues" evidence="2">
    <location>
        <begin position="1385"/>
        <end position="1398"/>
    </location>
</feature>
<accession>A0A836L7Z3</accession>
<reference evidence="3 4" key="1">
    <citation type="submission" date="2021-02" db="EMBL/GenBank/DDBJ databases">
        <title>Porcisia hertigi Genome sequencing and assembly.</title>
        <authorList>
            <person name="Almutairi H."/>
            <person name="Gatherer D."/>
        </authorList>
    </citation>
    <scope>NUCLEOTIDE SEQUENCE [LARGE SCALE GENOMIC DNA]</scope>
    <source>
        <strain evidence="3 4">C119</strain>
    </source>
</reference>
<dbReference type="Proteomes" id="UP000674318">
    <property type="component" value="Unassembled WGS sequence"/>
</dbReference>
<feature type="region of interest" description="Disordered" evidence="2">
    <location>
        <begin position="193"/>
        <end position="219"/>
    </location>
</feature>
<dbReference type="PROSITE" id="PS00626">
    <property type="entry name" value="RCC1_2"/>
    <property type="match status" value="1"/>
</dbReference>
<dbReference type="PANTHER" id="PTHR45982">
    <property type="entry name" value="REGULATOR OF CHROMOSOME CONDENSATION"/>
    <property type="match status" value="1"/>
</dbReference>
<feature type="repeat" description="RCC1" evidence="1">
    <location>
        <begin position="786"/>
        <end position="837"/>
    </location>
</feature>
<feature type="compositionally biased region" description="Polar residues" evidence="2">
    <location>
        <begin position="1433"/>
        <end position="1442"/>
    </location>
</feature>
<proteinExistence type="predicted"/>
<organism evidence="3 4">
    <name type="scientific">Porcisia hertigi</name>
    <dbReference type="NCBI Taxonomy" id="2761500"/>
    <lineage>
        <taxon>Eukaryota</taxon>
        <taxon>Discoba</taxon>
        <taxon>Euglenozoa</taxon>
        <taxon>Kinetoplastea</taxon>
        <taxon>Metakinetoplastina</taxon>
        <taxon>Trypanosomatida</taxon>
        <taxon>Trypanosomatidae</taxon>
        <taxon>Leishmaniinae</taxon>
        <taxon>Porcisia</taxon>
    </lineage>
</organism>
<evidence type="ECO:0000256" key="2">
    <source>
        <dbReference type="SAM" id="MobiDB-lite"/>
    </source>
</evidence>
<dbReference type="PROSITE" id="PS50012">
    <property type="entry name" value="RCC1_3"/>
    <property type="match status" value="6"/>
</dbReference>
<dbReference type="Pfam" id="PF13540">
    <property type="entry name" value="RCC1_2"/>
    <property type="match status" value="1"/>
</dbReference>
<feature type="repeat" description="RCC1" evidence="1">
    <location>
        <begin position="1043"/>
        <end position="1095"/>
    </location>
</feature>
<dbReference type="SUPFAM" id="SSF50985">
    <property type="entry name" value="RCC1/BLIP-II"/>
    <property type="match status" value="3"/>
</dbReference>
<dbReference type="InterPro" id="IPR009091">
    <property type="entry name" value="RCC1/BLIP-II"/>
</dbReference>
<dbReference type="InterPro" id="IPR051553">
    <property type="entry name" value="Ran_GTPase-activating"/>
</dbReference>
<feature type="region of interest" description="Disordered" evidence="2">
    <location>
        <begin position="1580"/>
        <end position="1647"/>
    </location>
</feature>
<comment type="caution">
    <text evidence="3">The sequence shown here is derived from an EMBL/GenBank/DDBJ whole genome shotgun (WGS) entry which is preliminary data.</text>
</comment>
<dbReference type="PRINTS" id="PR00633">
    <property type="entry name" value="RCCNDNSATION"/>
</dbReference>
<dbReference type="PANTHER" id="PTHR45982:SF1">
    <property type="entry name" value="REGULATOR OF CHROMOSOME CONDENSATION"/>
    <property type="match status" value="1"/>
</dbReference>
<evidence type="ECO:0000313" key="3">
    <source>
        <dbReference type="EMBL" id="KAG5501829.1"/>
    </source>
</evidence>
<name>A0A836L7Z3_9TRYP</name>
<dbReference type="Gene3D" id="2.130.10.30">
    <property type="entry name" value="Regulator of chromosome condensation 1/beta-lactamase-inhibitor protein II"/>
    <property type="match status" value="4"/>
</dbReference>
<dbReference type="OrthoDB" id="263402at2759"/>
<sequence>MEAAFRRVCQGDTSSLSDILNCIEAGQQVPTGKLRARTYTALATLLLREGLALCELPASGSALPSEEAFHALRILAVFGSRNAEEGHDVKSVLLSFGLQRCREMVLDAYLAPQSPQRRYAIMFVTMLIAVYGCSPQDFLKSATSLNVLSGSADPGGALPRHNDTIEAIEVSQLSPHYMSRGAAATAGCSVGFASLTPSTNPQPPPEASSSPSPPRRGSVENRSALLVSIPAMSEDLPLQPARRYRALPRKPSSTPYPVNPLYVGALLCEGSSGATATGEDADHEGDDGGRAPLASPSLAAEVLLTAQFPMPVVRFSAYYGVGCVPRLPTIDNLARLCEWRERKQQEHVSKSDAEASSSMPLFSERPDGWGTIPQTALQMRELNAPVNDDSPDPYLVRNAMTFVSPTSAATACHRRCLDCFLLEQYMQQGILLTWGSLAKGALGPHCQRHGQCTLESPSSITAFRDHVGSKVQVDDASPVSMSPTPEYLTGAPAEALSSRDTEIGLVGCKCSAKVSFTATLKAAVARGRSTADSLPVTQPKAQGLASPLQSCTSSEFQKVTSTTSTGALLAYAASPNDTNVAGYAYLPLPVNTPARVAQVACGLAVTYIVTVDGVLYSCGRAENGQLGTGSCGLRYAQAGVSEWQRVPFNESEHVNRIAAGTACAVALAGDSALYFWGHNVYGQCLTMPDASRVLTPVQLQADVYRVLDVCLGQFFGVLLFEDGVMGIWGIASMLGCRIGGKMLERSLAPDHCKCARQIVRVRLSEAGPMAAVRAGPWHALAISLKGTVYTWGVGRNGRLGHGTDSSEVEPRLVEELRSYFVVDASCSHAHSAVLTSTGTVYVFGENTEGQLGLRGREPRRLPTMLSLPLKAVSVSCAREHTCILLADGDVIACGSYRTCGIGLGYGSRLCAPVRILTNYVTLMLHSSHLQGAASVVRRRTALMVVGHSTTTEVSRVSSLVVRNNVRCAASGVGFLVVLSENNSLVAIGRGDCGQLGIGECMKPTGRDDVTIATTFSEVHIPPEVVIQHVRCGPDFVLALDDRGAIYGWGSNDHQKLCQPAGVAHVFSPARITAYPSGRVVQIVCGGTFVVALTADGNVLTHGEAMYCGLGPRSLPANNTGNDVPTPTRVAGLSDIVAVAAGLRHAVAMTMSCIVFAWGAGVLGDGRATNAPDSSFFTSITPTPVQVALSQTIRSIGCGPYNSFAISDEGELWVWGLNLFGECGVPTCRSSTKSGGGTAHSLGIGQRQDSEANAKHASVIKTPTAVARQVRDAAFTAEFGVVLFEDGQVRVSGRIWYAGQRYFLPSFHSTPQPPFSMATNDPWWRPSPQQLTRFGASLLNGGGSGASAIVAADAQRQQRHQGSTDTGGALENEDDESVPSNPGLLEIEKSARPPVDDRHRGRPRPPSLQRLQAMETGAMASSPTSARASKLTLHPTSLPSSPLKNGGCRSPLAPCGTPQNRFPYITSPRPGIDDVAVAHYRRDMMPEYSPPSLSKLISARPGRMRSPMTVVTAGGMDAGGDVRSSAVWDLYGVDEEAQPNMALAEAYPHGDELRSPEPGARLSCTKISSQVDACTRISPRRVSDGEMPASMQVGTPTVAQPCRAMSTTRSAPDSRSLSATPLRRDPPAAPAAGEKNTAASRAATAGRAAVRLPVHRPPPSQLTSCRRKVLTASAGSVPLTRSLSSPRPPSASDEDIFGIRCFAGWEQICVVIENNRPSVNEVSMAQTGLQVLLHQTGRPVRED</sequence>
<feature type="compositionally biased region" description="Polar residues" evidence="2">
    <location>
        <begin position="1604"/>
        <end position="1618"/>
    </location>
</feature>
<dbReference type="Pfam" id="PF00415">
    <property type="entry name" value="RCC1"/>
    <property type="match status" value="4"/>
</dbReference>
<evidence type="ECO:0000256" key="1">
    <source>
        <dbReference type="PROSITE-ProRule" id="PRU00235"/>
    </source>
</evidence>
<feature type="region of interest" description="Disordered" evidence="2">
    <location>
        <begin position="274"/>
        <end position="293"/>
    </location>
</feature>
<evidence type="ECO:0000313" key="4">
    <source>
        <dbReference type="Proteomes" id="UP000674318"/>
    </source>
</evidence>
<feature type="repeat" description="RCC1" evidence="1">
    <location>
        <begin position="613"/>
        <end position="670"/>
    </location>
</feature>
<feature type="compositionally biased region" description="Pro residues" evidence="2">
    <location>
        <begin position="200"/>
        <end position="214"/>
    </location>
</feature>
<feature type="repeat" description="RCC1" evidence="1">
    <location>
        <begin position="1152"/>
        <end position="1208"/>
    </location>
</feature>
<dbReference type="RefSeq" id="XP_067756276.1">
    <property type="nucleotide sequence ID" value="XM_067900092.1"/>
</dbReference>
<dbReference type="KEGG" id="phet:94290169"/>